<dbReference type="KEGG" id="cjt:EG359_05860"/>
<reference evidence="7 10" key="2">
    <citation type="submission" date="2018-11" db="EMBL/GenBank/DDBJ databases">
        <title>Proposal to divide the Flavobacteriaceae and reorganize its genera based on Amino Acid Identity values calculated from whole genome sequences.</title>
        <authorList>
            <person name="Nicholson A.C."/>
            <person name="Gulvik C.A."/>
            <person name="Whitney A.M."/>
            <person name="Humrighouse B.W."/>
            <person name="Bell M."/>
            <person name="Holmes B."/>
            <person name="Steigerwalt A.G."/>
            <person name="Villarma A."/>
            <person name="Sheth M."/>
            <person name="Batra D."/>
            <person name="Pryor J."/>
            <person name="Bernardet J.-F."/>
            <person name="Hugo C."/>
            <person name="Kampfer P."/>
            <person name="Newman J."/>
            <person name="McQuiston J.R."/>
        </authorList>
    </citation>
    <scope>NUCLEOTIDE SEQUENCE [LARGE SCALE GENOMIC DNA]</scope>
    <source>
        <strain evidence="7 10">DSM 16927</strain>
    </source>
</reference>
<dbReference type="OrthoDB" id="5295174at2"/>
<organism evidence="8 9">
    <name type="scientific">Chryseobacterium joostei</name>
    <dbReference type="NCBI Taxonomy" id="112234"/>
    <lineage>
        <taxon>Bacteria</taxon>
        <taxon>Pseudomonadati</taxon>
        <taxon>Bacteroidota</taxon>
        <taxon>Flavobacteriia</taxon>
        <taxon>Flavobacteriales</taxon>
        <taxon>Weeksellaceae</taxon>
        <taxon>Chryseobacterium group</taxon>
        <taxon>Chryseobacterium</taxon>
    </lineage>
</organism>
<dbReference type="RefSeq" id="WP_076351084.1">
    <property type="nucleotide sequence ID" value="NZ_FTNZ01000001.1"/>
</dbReference>
<reference evidence="8 9" key="1">
    <citation type="submission" date="2017-01" db="EMBL/GenBank/DDBJ databases">
        <authorList>
            <person name="Mah S.A."/>
            <person name="Swanson W.J."/>
            <person name="Moy G.W."/>
            <person name="Vacquier V.D."/>
        </authorList>
    </citation>
    <scope>NUCLEOTIDE SEQUENCE [LARGE SCALE GENOMIC DNA]</scope>
    <source>
        <strain evidence="8 9">DSM 16927</strain>
    </source>
</reference>
<dbReference type="PANTHER" id="PTHR43280:SF29">
    <property type="entry name" value="ARAC-FAMILY TRANSCRIPTIONAL REGULATOR"/>
    <property type="match status" value="1"/>
</dbReference>
<dbReference type="EMBL" id="FTNZ01000001">
    <property type="protein sequence ID" value="SIS28144.1"/>
    <property type="molecule type" value="Genomic_DNA"/>
</dbReference>
<keyword evidence="10" id="KW-1185">Reference proteome</keyword>
<dbReference type="InterPro" id="IPR009057">
    <property type="entry name" value="Homeodomain-like_sf"/>
</dbReference>
<keyword evidence="5" id="KW-1133">Transmembrane helix</keyword>
<keyword evidence="5" id="KW-0472">Membrane</keyword>
<dbReference type="InterPro" id="IPR018060">
    <property type="entry name" value="HTH_AraC"/>
</dbReference>
<keyword evidence="5" id="KW-0812">Transmembrane</keyword>
<dbReference type="Proteomes" id="UP000186106">
    <property type="component" value="Unassembled WGS sequence"/>
</dbReference>
<evidence type="ECO:0000313" key="7">
    <source>
        <dbReference type="EMBL" id="AZA99156.1"/>
    </source>
</evidence>
<evidence type="ECO:0000313" key="9">
    <source>
        <dbReference type="Proteomes" id="UP000186106"/>
    </source>
</evidence>
<evidence type="ECO:0000313" key="8">
    <source>
        <dbReference type="EMBL" id="SIS28144.1"/>
    </source>
</evidence>
<dbReference type="InterPro" id="IPR011990">
    <property type="entry name" value="TPR-like_helical_dom_sf"/>
</dbReference>
<dbReference type="AlphaFoldDB" id="A0A1N7HTF9"/>
<dbReference type="Gene3D" id="1.10.10.60">
    <property type="entry name" value="Homeodomain-like"/>
    <property type="match status" value="2"/>
</dbReference>
<dbReference type="Pfam" id="PF12833">
    <property type="entry name" value="HTH_18"/>
    <property type="match status" value="1"/>
</dbReference>
<dbReference type="SUPFAM" id="SSF48452">
    <property type="entry name" value="TPR-like"/>
    <property type="match status" value="2"/>
</dbReference>
<evidence type="ECO:0000313" key="10">
    <source>
        <dbReference type="Proteomes" id="UP000279541"/>
    </source>
</evidence>
<gene>
    <name evidence="7" type="ORF">EG359_05860</name>
    <name evidence="8" type="ORF">SAMN05421768_101187</name>
</gene>
<dbReference type="PROSITE" id="PS01124">
    <property type="entry name" value="HTH_ARAC_FAMILY_2"/>
    <property type="match status" value="1"/>
</dbReference>
<dbReference type="PANTHER" id="PTHR43280">
    <property type="entry name" value="ARAC-FAMILY TRANSCRIPTIONAL REGULATOR"/>
    <property type="match status" value="1"/>
</dbReference>
<accession>A0A1N7HTF9</accession>
<feature type="transmembrane region" description="Helical" evidence="5">
    <location>
        <begin position="388"/>
        <end position="407"/>
    </location>
</feature>
<dbReference type="GO" id="GO:0043565">
    <property type="term" value="F:sequence-specific DNA binding"/>
    <property type="evidence" value="ECO:0007669"/>
    <property type="project" value="InterPro"/>
</dbReference>
<keyword evidence="4" id="KW-0175">Coiled coil</keyword>
<protein>
    <submittedName>
        <fullName evidence="7">AraC family transcriptional regulator</fullName>
    </submittedName>
    <submittedName>
        <fullName evidence="8">Helix-turn-helix domain-containing protein</fullName>
    </submittedName>
</protein>
<feature type="coiled-coil region" evidence="4">
    <location>
        <begin position="404"/>
        <end position="431"/>
    </location>
</feature>
<dbReference type="Proteomes" id="UP000279541">
    <property type="component" value="Chromosome"/>
</dbReference>
<evidence type="ECO:0000256" key="5">
    <source>
        <dbReference type="SAM" id="Phobius"/>
    </source>
</evidence>
<evidence type="ECO:0000256" key="4">
    <source>
        <dbReference type="SAM" id="Coils"/>
    </source>
</evidence>
<evidence type="ECO:0000256" key="3">
    <source>
        <dbReference type="ARBA" id="ARBA00023163"/>
    </source>
</evidence>
<sequence length="580" mass="68288">MKFSYFHIIIVLCLLHCEFLCAQKEEYSKYYYIRRNYEVFSENDVRALPFIRQYIAEAKKDKDYDKLYQGYADGVEFSADRNVKLKYADSTIIAAKFSRKEALVSSAFLEKGVVYYFHFKKYQLALDEFLLAVKYAKNGTDPYYQNRLNYLIGVVKSYMGYYDEALPLFIKTRNHFGAEISRNQHPTILFDARRGYFNGLHQMAICYRNMGQFNLADSIVNVGLSEIGASREHRQEAGYFLKEKGISEFRKKEFSTAIASLIASSVALSKINDFSWLAVNYSYLGKSYLKLSDEPHALKNFEKVDSIFQKQAFIVPEVRDTYELLIDHYKSNSDVEKQLYYTNQLLKVDSVLFRDFNYLSRKISKEYDTRILKEDKKRLENRSVRDKVAQWGLGTVAVTFAATMLFYKRREKRLRSKYDNLEQKIKARDNANMAIKMEEKHDGNKLEIDPKVVEEILHKLKDFEEKGGFRESGLTQHRLADKFDTNHFYLSQIVNEYKGMNFTKYLIELRISYITDKLYNDSEYRKYKIETLAEECGMASRNHFSKLFKEINGIGPSEFIKRRKYDLDLDQNLIIETISQ</sequence>
<keyword evidence="3" id="KW-0804">Transcription</keyword>
<keyword evidence="1" id="KW-0805">Transcription regulation</keyword>
<proteinExistence type="predicted"/>
<feature type="domain" description="HTH araC/xylS-type" evidence="6">
    <location>
        <begin position="454"/>
        <end position="562"/>
    </location>
</feature>
<keyword evidence="2" id="KW-0238">DNA-binding</keyword>
<dbReference type="STRING" id="112234.SAMN05421768_101187"/>
<dbReference type="SUPFAM" id="SSF46689">
    <property type="entry name" value="Homeodomain-like"/>
    <property type="match status" value="1"/>
</dbReference>
<name>A0A1N7HTF9_9FLAO</name>
<evidence type="ECO:0000256" key="2">
    <source>
        <dbReference type="ARBA" id="ARBA00023125"/>
    </source>
</evidence>
<evidence type="ECO:0000256" key="1">
    <source>
        <dbReference type="ARBA" id="ARBA00023015"/>
    </source>
</evidence>
<dbReference type="SMART" id="SM00342">
    <property type="entry name" value="HTH_ARAC"/>
    <property type="match status" value="1"/>
</dbReference>
<dbReference type="GO" id="GO:0003700">
    <property type="term" value="F:DNA-binding transcription factor activity"/>
    <property type="evidence" value="ECO:0007669"/>
    <property type="project" value="InterPro"/>
</dbReference>
<evidence type="ECO:0000259" key="6">
    <source>
        <dbReference type="PROSITE" id="PS01124"/>
    </source>
</evidence>
<dbReference type="Gene3D" id="1.25.40.10">
    <property type="entry name" value="Tetratricopeptide repeat domain"/>
    <property type="match status" value="2"/>
</dbReference>
<dbReference type="EMBL" id="CP033926">
    <property type="protein sequence ID" value="AZA99156.1"/>
    <property type="molecule type" value="Genomic_DNA"/>
</dbReference>